<dbReference type="SUPFAM" id="SSF55120">
    <property type="entry name" value="Pseudouridine synthase"/>
    <property type="match status" value="1"/>
</dbReference>
<evidence type="ECO:0000256" key="1">
    <source>
        <dbReference type="ARBA" id="ARBA00010876"/>
    </source>
</evidence>
<dbReference type="CDD" id="cd02869">
    <property type="entry name" value="PseudoU_synth_RluA_like"/>
    <property type="match status" value="1"/>
</dbReference>
<dbReference type="Gene3D" id="3.30.2350.10">
    <property type="entry name" value="Pseudouridine synthase"/>
    <property type="match status" value="1"/>
</dbReference>
<dbReference type="SUPFAM" id="SSF55174">
    <property type="entry name" value="Alpha-L RNA-binding motif"/>
    <property type="match status" value="1"/>
</dbReference>
<organism evidence="4">
    <name type="scientific">marine sediment metagenome</name>
    <dbReference type="NCBI Taxonomy" id="412755"/>
    <lineage>
        <taxon>unclassified sequences</taxon>
        <taxon>metagenomes</taxon>
        <taxon>ecological metagenomes</taxon>
    </lineage>
</organism>
<evidence type="ECO:0000313" key="4">
    <source>
        <dbReference type="EMBL" id="KKK67512.1"/>
    </source>
</evidence>
<protein>
    <recommendedName>
        <fullName evidence="3">Pseudouridine synthase RsuA/RluA-like domain-containing protein</fullName>
    </recommendedName>
</protein>
<dbReference type="InterPro" id="IPR006145">
    <property type="entry name" value="PsdUridine_synth_RsuA/RluA"/>
</dbReference>
<dbReference type="AlphaFoldDB" id="A0A0F8XEC3"/>
<feature type="domain" description="Pseudouridine synthase RsuA/RluA-like" evidence="3">
    <location>
        <begin position="91"/>
        <end position="241"/>
    </location>
</feature>
<evidence type="ECO:0000256" key="2">
    <source>
        <dbReference type="ARBA" id="ARBA00023235"/>
    </source>
</evidence>
<dbReference type="GO" id="GO:0000455">
    <property type="term" value="P:enzyme-directed rRNA pseudouridine synthesis"/>
    <property type="evidence" value="ECO:0007669"/>
    <property type="project" value="TreeGrafter"/>
</dbReference>
<dbReference type="EMBL" id="LAZR01059575">
    <property type="protein sequence ID" value="KKK67512.1"/>
    <property type="molecule type" value="Genomic_DNA"/>
</dbReference>
<gene>
    <name evidence="4" type="ORF">LCGC14_2953320</name>
</gene>
<accession>A0A0F8XEC3</accession>
<dbReference type="GO" id="GO:0003723">
    <property type="term" value="F:RNA binding"/>
    <property type="evidence" value="ECO:0007669"/>
    <property type="project" value="InterPro"/>
</dbReference>
<dbReference type="PROSITE" id="PS01129">
    <property type="entry name" value="PSI_RLU"/>
    <property type="match status" value="1"/>
</dbReference>
<dbReference type="PANTHER" id="PTHR21600:SF44">
    <property type="entry name" value="RIBOSOMAL LARGE SUBUNIT PSEUDOURIDINE SYNTHASE D"/>
    <property type="match status" value="1"/>
</dbReference>
<dbReference type="InterPro" id="IPR050188">
    <property type="entry name" value="RluA_PseudoU_synthase"/>
</dbReference>
<comment type="caution">
    <text evidence="4">The sequence shown here is derived from an EMBL/GenBank/DDBJ whole genome shotgun (WGS) entry which is preliminary data.</text>
</comment>
<dbReference type="Gene3D" id="3.10.290.10">
    <property type="entry name" value="RNA-binding S4 domain"/>
    <property type="match status" value="1"/>
</dbReference>
<keyword evidence="2" id="KW-0413">Isomerase</keyword>
<evidence type="ECO:0000259" key="3">
    <source>
        <dbReference type="Pfam" id="PF00849"/>
    </source>
</evidence>
<dbReference type="PROSITE" id="PS50889">
    <property type="entry name" value="S4"/>
    <property type="match status" value="1"/>
</dbReference>
<dbReference type="NCBIfam" id="TIGR00005">
    <property type="entry name" value="rluA_subfam"/>
    <property type="match status" value="1"/>
</dbReference>
<dbReference type="InterPro" id="IPR036986">
    <property type="entry name" value="S4_RNA-bd_sf"/>
</dbReference>
<sequence length="314" mass="34913">MVETARAIIGLEDEGSRFDSYLANCSGIRSRNQAQRLIKKGKATVAGDEKHKDYHLKIGDVVLYELPGQEVGVTAEPENLPLDIVFEDEEIVVVNKPSGMVVHPAAGNYNGTLVNALLSKTVLSMIGAPLRPGIVHRLDKDTSGLMVVVKTDKAYMSLVDQMKKRLVKREYLALVEGNFNDAQGHIDAPIKRNPKDRKLFMVAESGKEAISDFRVVSSVPGYSLLVVRLFTGRTHQIRVHMKFIKHTIVGDLAYGSARTKKLSLKRQWLHAFRLEFTHPVSGEALSFQKTPPADLMDYLSKIELKIPPSELKSV</sequence>
<dbReference type="Pfam" id="PF00849">
    <property type="entry name" value="PseudoU_synth_2"/>
    <property type="match status" value="1"/>
</dbReference>
<dbReference type="CDD" id="cd00165">
    <property type="entry name" value="S4"/>
    <property type="match status" value="1"/>
</dbReference>
<name>A0A0F8XEC3_9ZZZZ</name>
<proteinExistence type="inferred from homology"/>
<dbReference type="InterPro" id="IPR006224">
    <property type="entry name" value="PsdUridine_synth_RluA-like_CS"/>
</dbReference>
<dbReference type="GO" id="GO:0009982">
    <property type="term" value="F:pseudouridine synthase activity"/>
    <property type="evidence" value="ECO:0007669"/>
    <property type="project" value="InterPro"/>
</dbReference>
<dbReference type="PANTHER" id="PTHR21600">
    <property type="entry name" value="MITOCHONDRIAL RNA PSEUDOURIDINE SYNTHASE"/>
    <property type="match status" value="1"/>
</dbReference>
<comment type="similarity">
    <text evidence="1">Belongs to the pseudouridine synthase RluA family.</text>
</comment>
<dbReference type="InterPro" id="IPR020103">
    <property type="entry name" value="PsdUridine_synth_cat_dom_sf"/>
</dbReference>
<reference evidence="4" key="1">
    <citation type="journal article" date="2015" name="Nature">
        <title>Complex archaea that bridge the gap between prokaryotes and eukaryotes.</title>
        <authorList>
            <person name="Spang A."/>
            <person name="Saw J.H."/>
            <person name="Jorgensen S.L."/>
            <person name="Zaremba-Niedzwiedzka K."/>
            <person name="Martijn J."/>
            <person name="Lind A.E."/>
            <person name="van Eijk R."/>
            <person name="Schleper C."/>
            <person name="Guy L."/>
            <person name="Ettema T.J."/>
        </authorList>
    </citation>
    <scope>NUCLEOTIDE SEQUENCE</scope>
</reference>
<dbReference type="InterPro" id="IPR006225">
    <property type="entry name" value="PsdUridine_synth_RluC/D"/>
</dbReference>